<dbReference type="SUPFAM" id="SSF51197">
    <property type="entry name" value="Clavaminate synthase-like"/>
    <property type="match status" value="1"/>
</dbReference>
<dbReference type="InterPro" id="IPR003819">
    <property type="entry name" value="TauD/TfdA-like"/>
</dbReference>
<evidence type="ECO:0000259" key="4">
    <source>
        <dbReference type="Pfam" id="PF02668"/>
    </source>
</evidence>
<keyword evidence="6" id="KW-1185">Reference proteome</keyword>
<protein>
    <submittedName>
        <fullName evidence="5">Taurine catabolism dioxygenase TauD</fullName>
    </submittedName>
</protein>
<evidence type="ECO:0000313" key="6">
    <source>
        <dbReference type="Proteomes" id="UP000254266"/>
    </source>
</evidence>
<sequence>MTLIFDPLNLSDESAYQKWRELKLRAYSCGGHESIVDIEGDKPDPAELHKIQSACSQFNYSIYRLNNAESGTKHFVHETGSLLGLQHLDGNLCSDEDNITSIQVVDKGRHAVYIPYTDRKLTWHTDGYYNKESKTIRAMILHCVRPAQSGGENLMLDHEMAYIQLRDENPRFIEAFLQSDALTIPPNIESGKEIRGAQSGPVFTMDSQSSSLHMRFSARTRNIEWKDNSITGEAVDCMKGLLNSNNPYVITYRMQAGEGIIANNVLHNRTAFIDSEAVDEKRLLYRARYYDRVNEVASRQS</sequence>
<keyword evidence="5" id="KW-0223">Dioxygenase</keyword>
<keyword evidence="2" id="KW-0560">Oxidoreductase</keyword>
<dbReference type="EMBL" id="QFXC01000013">
    <property type="protein sequence ID" value="RDH81075.1"/>
    <property type="molecule type" value="Genomic_DNA"/>
</dbReference>
<comment type="cofactor">
    <cofactor evidence="1">
        <name>Fe(2+)</name>
        <dbReference type="ChEBI" id="CHEBI:29033"/>
    </cofactor>
</comment>
<reference evidence="5 6" key="1">
    <citation type="journal article" date="2018" name="ISME J.">
        <title>Endosymbiont genomes yield clues of tubeworm success.</title>
        <authorList>
            <person name="Li Y."/>
            <person name="Liles M.R."/>
            <person name="Halanych K.M."/>
        </authorList>
    </citation>
    <scope>NUCLEOTIDE SEQUENCE [LARGE SCALE GENOMIC DNA]</scope>
    <source>
        <strain evidence="5">A1464</strain>
    </source>
</reference>
<dbReference type="GO" id="GO:0016706">
    <property type="term" value="F:2-oxoglutarate-dependent dioxygenase activity"/>
    <property type="evidence" value="ECO:0007669"/>
    <property type="project" value="UniProtKB-ARBA"/>
</dbReference>
<comment type="caution">
    <text evidence="5">The sequence shown here is derived from an EMBL/GenBank/DDBJ whole genome shotgun (WGS) entry which is preliminary data.</text>
</comment>
<accession>A0A370D821</accession>
<evidence type="ECO:0000256" key="1">
    <source>
        <dbReference type="ARBA" id="ARBA00001954"/>
    </source>
</evidence>
<dbReference type="GO" id="GO:0017000">
    <property type="term" value="P:antibiotic biosynthetic process"/>
    <property type="evidence" value="ECO:0007669"/>
    <property type="project" value="UniProtKB-KW"/>
</dbReference>
<keyword evidence="3" id="KW-0045">Antibiotic biosynthesis</keyword>
<evidence type="ECO:0000313" key="5">
    <source>
        <dbReference type="EMBL" id="RDH81075.1"/>
    </source>
</evidence>
<dbReference type="PANTHER" id="PTHR10696">
    <property type="entry name" value="GAMMA-BUTYROBETAINE HYDROXYLASE-RELATED"/>
    <property type="match status" value="1"/>
</dbReference>
<dbReference type="PANTHER" id="PTHR10696:SF56">
    <property type="entry name" value="TAUD_TFDA-LIKE DOMAIN-CONTAINING PROTEIN"/>
    <property type="match status" value="1"/>
</dbReference>
<organism evidence="5 6">
    <name type="scientific">endosymbiont of Galathealinum brachiosum</name>
    <dbReference type="NCBI Taxonomy" id="2200906"/>
    <lineage>
        <taxon>Bacteria</taxon>
        <taxon>Pseudomonadati</taxon>
        <taxon>Pseudomonadota</taxon>
        <taxon>Gammaproteobacteria</taxon>
        <taxon>sulfur-oxidizing symbionts</taxon>
    </lineage>
</organism>
<feature type="domain" description="TauD/TfdA-like" evidence="4">
    <location>
        <begin position="98"/>
        <end position="287"/>
    </location>
</feature>
<evidence type="ECO:0000256" key="3">
    <source>
        <dbReference type="ARBA" id="ARBA00023194"/>
    </source>
</evidence>
<proteinExistence type="predicted"/>
<dbReference type="Proteomes" id="UP000254266">
    <property type="component" value="Unassembled WGS sequence"/>
</dbReference>
<dbReference type="InterPro" id="IPR050411">
    <property type="entry name" value="AlphaKG_dependent_hydroxylases"/>
</dbReference>
<dbReference type="InterPro" id="IPR042098">
    <property type="entry name" value="TauD-like_sf"/>
</dbReference>
<dbReference type="Pfam" id="PF02668">
    <property type="entry name" value="TauD"/>
    <property type="match status" value="1"/>
</dbReference>
<dbReference type="AlphaFoldDB" id="A0A370D821"/>
<name>A0A370D821_9GAMM</name>
<gene>
    <name evidence="5" type="ORF">DIZ80_13225</name>
</gene>
<evidence type="ECO:0000256" key="2">
    <source>
        <dbReference type="ARBA" id="ARBA00023002"/>
    </source>
</evidence>
<dbReference type="Gene3D" id="3.60.130.10">
    <property type="entry name" value="Clavaminate synthase-like"/>
    <property type="match status" value="1"/>
</dbReference>